<name>A0ABT9C9W4_9BACL</name>
<dbReference type="PANTHER" id="PTHR43283:SF7">
    <property type="entry name" value="BETA-LACTAMASE-RELATED DOMAIN-CONTAINING PROTEIN"/>
    <property type="match status" value="1"/>
</dbReference>
<dbReference type="RefSeq" id="WP_305022869.1">
    <property type="nucleotide sequence ID" value="NZ_JAUQTB010000002.1"/>
</dbReference>
<dbReference type="PANTHER" id="PTHR43283">
    <property type="entry name" value="BETA-LACTAMASE-RELATED"/>
    <property type="match status" value="1"/>
</dbReference>
<proteinExistence type="predicted"/>
<comment type="caution">
    <text evidence="2">The sequence shown here is derived from an EMBL/GenBank/DDBJ whole genome shotgun (WGS) entry which is preliminary data.</text>
</comment>
<keyword evidence="2" id="KW-0378">Hydrolase</keyword>
<dbReference type="GO" id="GO:0016787">
    <property type="term" value="F:hydrolase activity"/>
    <property type="evidence" value="ECO:0007669"/>
    <property type="project" value="UniProtKB-KW"/>
</dbReference>
<dbReference type="InterPro" id="IPR001466">
    <property type="entry name" value="Beta-lactam-related"/>
</dbReference>
<organism evidence="2 3">
    <name type="scientific">Paenibacillus lacisoli</name>
    <dbReference type="NCBI Taxonomy" id="3064525"/>
    <lineage>
        <taxon>Bacteria</taxon>
        <taxon>Bacillati</taxon>
        <taxon>Bacillota</taxon>
        <taxon>Bacilli</taxon>
        <taxon>Bacillales</taxon>
        <taxon>Paenibacillaceae</taxon>
        <taxon>Paenibacillus</taxon>
    </lineage>
</organism>
<feature type="domain" description="Beta-lactamase-related" evidence="1">
    <location>
        <begin position="15"/>
        <end position="317"/>
    </location>
</feature>
<dbReference type="InterPro" id="IPR012338">
    <property type="entry name" value="Beta-lactam/transpept-like"/>
</dbReference>
<dbReference type="EMBL" id="JAUQTB010000002">
    <property type="protein sequence ID" value="MDO7905665.1"/>
    <property type="molecule type" value="Genomic_DNA"/>
</dbReference>
<sequence>MDTWMNTNPAMKPIDQYVASVQQQIGASAGAVCIIQGSKILHEWYSGNHDFRPNSRPVDQHSQFNVGSIRKTYLALAISLLFEQGRLDRVDDEIGKYLDEYIYMTQGITLRHLLTHSHGLYEHRGQLLREFAPGQGWAYRNSGIDLLIRLIHRRSGLTLSEYVQQHFLFPYELNETGWRIAEQEQLIYNHYDEPDNWTGPNNSPDGDQGNLFVSARDLASWGQLHLTEGLLEGKQLIPRHVFRRVTTPHSPAELGADQPLHGFVWWLQKQTPLNQLGEELPARSFQILGITGCACLVIPELDAVAVRMYNQLRNPPGYDYLQDIRSFGNQVYHILR</sequence>
<protein>
    <submittedName>
        <fullName evidence="2">Serine hydrolase domain-containing protein</fullName>
        <ecNumber evidence="2">3.1.1.103</ecNumber>
    </submittedName>
</protein>
<dbReference type="EC" id="3.1.1.103" evidence="2"/>
<keyword evidence="3" id="KW-1185">Reference proteome</keyword>
<evidence type="ECO:0000313" key="2">
    <source>
        <dbReference type="EMBL" id="MDO7905665.1"/>
    </source>
</evidence>
<evidence type="ECO:0000313" key="3">
    <source>
        <dbReference type="Proteomes" id="UP001240171"/>
    </source>
</evidence>
<accession>A0ABT9C9W4</accession>
<dbReference type="Gene3D" id="3.40.710.10">
    <property type="entry name" value="DD-peptidase/beta-lactamase superfamily"/>
    <property type="match status" value="1"/>
</dbReference>
<dbReference type="InterPro" id="IPR050789">
    <property type="entry name" value="Diverse_Enzym_Activities"/>
</dbReference>
<dbReference type="Pfam" id="PF00144">
    <property type="entry name" value="Beta-lactamase"/>
    <property type="match status" value="1"/>
</dbReference>
<reference evidence="2 3" key="1">
    <citation type="submission" date="2023-07" db="EMBL/GenBank/DDBJ databases">
        <title>Paenibacillus sp. JX-17 nov. isolated from soil.</title>
        <authorList>
            <person name="Wan Y."/>
            <person name="Liu B."/>
        </authorList>
    </citation>
    <scope>NUCLEOTIDE SEQUENCE [LARGE SCALE GENOMIC DNA]</scope>
    <source>
        <strain evidence="2 3">JX-17</strain>
    </source>
</reference>
<gene>
    <name evidence="2" type="ORF">Q5741_04470</name>
</gene>
<dbReference type="SUPFAM" id="SSF56601">
    <property type="entry name" value="beta-lactamase/transpeptidase-like"/>
    <property type="match status" value="1"/>
</dbReference>
<dbReference type="Proteomes" id="UP001240171">
    <property type="component" value="Unassembled WGS sequence"/>
</dbReference>
<evidence type="ECO:0000259" key="1">
    <source>
        <dbReference type="Pfam" id="PF00144"/>
    </source>
</evidence>